<comment type="similarity">
    <text evidence="1">Belongs to the avfA family.</text>
</comment>
<dbReference type="PANTHER" id="PTHR15020">
    <property type="entry name" value="FLAVIN REDUCTASE-RELATED"/>
    <property type="match status" value="1"/>
</dbReference>
<reference evidence="3 4" key="1">
    <citation type="submission" date="2017-03" db="EMBL/GenBank/DDBJ databases">
        <title>Genomes of endolithic fungi from Antarctica.</title>
        <authorList>
            <person name="Coleine C."/>
            <person name="Masonjones S."/>
            <person name="Stajich J.E."/>
        </authorList>
    </citation>
    <scope>NUCLEOTIDE SEQUENCE [LARGE SCALE GENOMIC DNA]</scope>
    <source>
        <strain evidence="3 4">CCFEE 5187</strain>
    </source>
</reference>
<dbReference type="OrthoDB" id="10254221at2759"/>
<comment type="caution">
    <text evidence="3">The sequence shown here is derived from an EMBL/GenBank/DDBJ whole genome shotgun (WGS) entry which is preliminary data.</text>
</comment>
<sequence>MPSYAVLGGTGNTGLSLLTILSTSPKIQINVYVRSRAKLLRLRPEVASNKNITVYEGDMHDVPLIRACIAGTRAVFAVVAAGDNAPGTSIARESAHVIVSTMDELRTQDSSAPLPRVVFLSSASLSPHLCQDIPGFVQWLLHTACSNVYADLAAAEAYLRTQQSWMNVTFIQPGGLVHDAQKGHVLSVERQKTFLSFLDLAAGMVEVADTEGEQFDWVGVSVLPTAKDVKTEWMVPVALMKGILVHFFPWMYHFLK</sequence>
<accession>A0A4U0Y2N9</accession>
<gene>
    <name evidence="3" type="ORF">B0A49_01075</name>
</gene>
<proteinExistence type="inferred from homology"/>
<dbReference type="EMBL" id="NAJN01000013">
    <property type="protein sequence ID" value="TKA81845.1"/>
    <property type="molecule type" value="Genomic_DNA"/>
</dbReference>
<feature type="domain" description="NAD(P)-binding" evidence="2">
    <location>
        <begin position="8"/>
        <end position="209"/>
    </location>
</feature>
<dbReference type="SUPFAM" id="SSF51735">
    <property type="entry name" value="NAD(P)-binding Rossmann-fold domains"/>
    <property type="match status" value="1"/>
</dbReference>
<organism evidence="3 4">
    <name type="scientific">Cryomyces minteri</name>
    <dbReference type="NCBI Taxonomy" id="331657"/>
    <lineage>
        <taxon>Eukaryota</taxon>
        <taxon>Fungi</taxon>
        <taxon>Dikarya</taxon>
        <taxon>Ascomycota</taxon>
        <taxon>Pezizomycotina</taxon>
        <taxon>Dothideomycetes</taxon>
        <taxon>Dothideomycetes incertae sedis</taxon>
        <taxon>Cryomyces</taxon>
    </lineage>
</organism>
<keyword evidence="4" id="KW-1185">Reference proteome</keyword>
<evidence type="ECO:0000313" key="4">
    <source>
        <dbReference type="Proteomes" id="UP000308768"/>
    </source>
</evidence>
<protein>
    <recommendedName>
        <fullName evidence="2">NAD(P)-binding domain-containing protein</fullName>
    </recommendedName>
</protein>
<evidence type="ECO:0000256" key="1">
    <source>
        <dbReference type="ARBA" id="ARBA00038376"/>
    </source>
</evidence>
<dbReference type="AlphaFoldDB" id="A0A4U0Y2N9"/>
<evidence type="ECO:0000259" key="2">
    <source>
        <dbReference type="Pfam" id="PF13460"/>
    </source>
</evidence>
<dbReference type="STRING" id="331657.A0A4U0Y2N9"/>
<dbReference type="InterPro" id="IPR016040">
    <property type="entry name" value="NAD(P)-bd_dom"/>
</dbReference>
<dbReference type="InterPro" id="IPR036291">
    <property type="entry name" value="NAD(P)-bd_dom_sf"/>
</dbReference>
<dbReference type="PANTHER" id="PTHR15020:SF50">
    <property type="entry name" value="UPF0659 PROTEIN YMR090W"/>
    <property type="match status" value="1"/>
</dbReference>
<name>A0A4U0Y2N9_9PEZI</name>
<dbReference type="Pfam" id="PF13460">
    <property type="entry name" value="NAD_binding_10"/>
    <property type="match status" value="1"/>
</dbReference>
<evidence type="ECO:0000313" key="3">
    <source>
        <dbReference type="EMBL" id="TKA81845.1"/>
    </source>
</evidence>
<dbReference type="Proteomes" id="UP000308768">
    <property type="component" value="Unassembled WGS sequence"/>
</dbReference>
<dbReference type="Gene3D" id="3.40.50.720">
    <property type="entry name" value="NAD(P)-binding Rossmann-like Domain"/>
    <property type="match status" value="1"/>
</dbReference>